<accession>F2BE42</accession>
<evidence type="ECO:0000313" key="2">
    <source>
        <dbReference type="Proteomes" id="UP000004105"/>
    </source>
</evidence>
<comment type="caution">
    <text evidence="1">The sequence shown here is derived from an EMBL/GenBank/DDBJ whole genome shotgun (WGS) entry which is preliminary data.</text>
</comment>
<organism evidence="1 2">
    <name type="scientific">Neisseria bacilliformis ATCC BAA-1200</name>
    <dbReference type="NCBI Taxonomy" id="888742"/>
    <lineage>
        <taxon>Bacteria</taxon>
        <taxon>Pseudomonadati</taxon>
        <taxon>Pseudomonadota</taxon>
        <taxon>Betaproteobacteria</taxon>
        <taxon>Neisseriales</taxon>
        <taxon>Neisseriaceae</taxon>
        <taxon>Neisseria</taxon>
    </lineage>
</organism>
<reference evidence="1 2" key="1">
    <citation type="submission" date="2011-02" db="EMBL/GenBank/DDBJ databases">
        <authorList>
            <person name="Muzny D."/>
            <person name="Qin X."/>
            <person name="Deng J."/>
            <person name="Jiang H."/>
            <person name="Liu Y."/>
            <person name="Qu J."/>
            <person name="Song X.-Z."/>
            <person name="Zhang L."/>
            <person name="Thornton R."/>
            <person name="Coyle M."/>
            <person name="Francisco L."/>
            <person name="Jackson L."/>
            <person name="Javaid M."/>
            <person name="Korchina V."/>
            <person name="Kovar C."/>
            <person name="Mata R."/>
            <person name="Mathew T."/>
            <person name="Ngo R."/>
            <person name="Nguyen L."/>
            <person name="Nguyen N."/>
            <person name="Okwuonu G."/>
            <person name="Ongeri F."/>
            <person name="Pham C."/>
            <person name="Simmons D."/>
            <person name="Wilczek-Boney K."/>
            <person name="Hale W."/>
            <person name="Jakkamsetti A."/>
            <person name="Pham P."/>
            <person name="Ruth R."/>
            <person name="San Lucas F."/>
            <person name="Warren J."/>
            <person name="Zhang J."/>
            <person name="Zhao Z."/>
            <person name="Zhou C."/>
            <person name="Zhu D."/>
            <person name="Lee S."/>
            <person name="Bess C."/>
            <person name="Blankenburg K."/>
            <person name="Forbes L."/>
            <person name="Fu Q."/>
            <person name="Gubbala S."/>
            <person name="Hirani K."/>
            <person name="Jayaseelan J.C."/>
            <person name="Lara F."/>
            <person name="Munidasa M."/>
            <person name="Palculict T."/>
            <person name="Patil S."/>
            <person name="Pu L.-L."/>
            <person name="Saada N."/>
            <person name="Tang L."/>
            <person name="Weissenberger G."/>
            <person name="Zhu Y."/>
            <person name="Hemphill L."/>
            <person name="Shang Y."/>
            <person name="Youmans B."/>
            <person name="Ayvaz T."/>
            <person name="Ross M."/>
            <person name="Santibanez J."/>
            <person name="Aqrawi P."/>
            <person name="Gross S."/>
            <person name="Joshi V."/>
            <person name="Fowler G."/>
            <person name="Nazareth L."/>
            <person name="Reid J."/>
            <person name="Worley K."/>
            <person name="Petrosino J."/>
            <person name="Highlander S."/>
            <person name="Gibbs R."/>
        </authorList>
    </citation>
    <scope>NUCLEOTIDE SEQUENCE [LARGE SCALE GENOMIC DNA]</scope>
    <source>
        <strain evidence="1 2">ATCC BAA-1200</strain>
    </source>
</reference>
<dbReference type="EMBL" id="AFAY01000042">
    <property type="protein sequence ID" value="EGF10361.1"/>
    <property type="molecule type" value="Genomic_DNA"/>
</dbReference>
<name>F2BE42_9NEIS</name>
<dbReference type="HOGENOM" id="CLU_2667291_0_0_4"/>
<dbReference type="AlphaFoldDB" id="F2BE42"/>
<protein>
    <submittedName>
        <fullName evidence="1">Nitroreductase</fullName>
    </submittedName>
</protein>
<proteinExistence type="predicted"/>
<gene>
    <name evidence="1" type="ORF">HMPREF9123_1998</name>
</gene>
<keyword evidence="2" id="KW-1185">Reference proteome</keyword>
<dbReference type="Proteomes" id="UP000004105">
    <property type="component" value="Unassembled WGS sequence"/>
</dbReference>
<sequence>MELRPSETVFCVFQTACSPAALEAGAARGDNPALPVLTKRRQTPRRQCRACGAATHAASTLRQHIFRRPLRLYHV</sequence>
<evidence type="ECO:0000313" key="1">
    <source>
        <dbReference type="EMBL" id="EGF10361.1"/>
    </source>
</evidence>